<evidence type="ECO:0000256" key="1">
    <source>
        <dbReference type="ARBA" id="ARBA00022801"/>
    </source>
</evidence>
<evidence type="ECO:0000313" key="5">
    <source>
        <dbReference type="Proteomes" id="UP000590511"/>
    </source>
</evidence>
<dbReference type="PANTHER" id="PTHR21340">
    <property type="entry name" value="DIADENOSINE 5,5-P1,P4-TETRAPHOSPHATE PYROPHOSPHOHYDROLASE MUTT"/>
    <property type="match status" value="1"/>
</dbReference>
<evidence type="ECO:0000313" key="3">
    <source>
        <dbReference type="EMBL" id="GIE38828.1"/>
    </source>
</evidence>
<dbReference type="Pfam" id="PF00293">
    <property type="entry name" value="NUDIX"/>
    <property type="match status" value="1"/>
</dbReference>
<sequence>MPAGSTGAVERAAGGVLYRPAAAGLEICVVHRPRYDDWSLPKGKLSDGEPPLVAAVREVEEETGAAGIPQLRLPDVDYPLPGGRPKNVAFWLMRAGSDGPVRDTDEVDELAWLPLAEAAARLTYADEREIVAHVAALPPVTAVIALVRHARAGERRKWAGRDELRPIDPVGVRQADRIAALLTPLRPRRLVAAPPLRCAQTLEPLAAALGGQPIVRDSAVAEPPGPDRLPARLAAARSRLAELRAHERVVVCSQGKLMPHLLASLHDDGAAERFRTPKGDGWLLTWSGDRLLGASRL</sequence>
<dbReference type="SUPFAM" id="SSF53254">
    <property type="entry name" value="Phosphoglycerate mutase-like"/>
    <property type="match status" value="1"/>
</dbReference>
<dbReference type="SMART" id="SM00855">
    <property type="entry name" value="PGAM"/>
    <property type="match status" value="1"/>
</dbReference>
<proteinExistence type="predicted"/>
<accession>A0A7W7ME06</accession>
<organism evidence="4 5">
    <name type="scientific">Actinoplanes lobatus</name>
    <dbReference type="NCBI Taxonomy" id="113568"/>
    <lineage>
        <taxon>Bacteria</taxon>
        <taxon>Bacillati</taxon>
        <taxon>Actinomycetota</taxon>
        <taxon>Actinomycetes</taxon>
        <taxon>Micromonosporales</taxon>
        <taxon>Micromonosporaceae</taxon>
        <taxon>Actinoplanes</taxon>
    </lineage>
</organism>
<dbReference type="InterPro" id="IPR029033">
    <property type="entry name" value="His_PPase_superfam"/>
</dbReference>
<dbReference type="Proteomes" id="UP000590511">
    <property type="component" value="Unassembled WGS sequence"/>
</dbReference>
<dbReference type="CDD" id="cd07067">
    <property type="entry name" value="HP_PGM_like"/>
    <property type="match status" value="1"/>
</dbReference>
<protein>
    <submittedName>
        <fullName evidence="4">8-oxo-dGTP diphosphatase</fullName>
        <ecNumber evidence="4">3.6.1.55</ecNumber>
    </submittedName>
    <submittedName>
        <fullName evidence="3">Hydrolase MutT/NUDIX</fullName>
    </submittedName>
</protein>
<feature type="domain" description="Nudix hydrolase" evidence="2">
    <location>
        <begin position="8"/>
        <end position="137"/>
    </location>
</feature>
<dbReference type="PANTHER" id="PTHR21340:SF0">
    <property type="entry name" value="BIS(5'-NUCLEOSYL)-TETRAPHOSPHATASE [ASYMMETRICAL]"/>
    <property type="match status" value="1"/>
</dbReference>
<evidence type="ECO:0000259" key="2">
    <source>
        <dbReference type="PROSITE" id="PS51462"/>
    </source>
</evidence>
<comment type="caution">
    <text evidence="4">The sequence shown here is derived from an EMBL/GenBank/DDBJ whole genome shotgun (WGS) entry which is preliminary data.</text>
</comment>
<dbReference type="PROSITE" id="PS00893">
    <property type="entry name" value="NUDIX_BOX"/>
    <property type="match status" value="1"/>
</dbReference>
<dbReference type="EMBL" id="BOMP01000026">
    <property type="protein sequence ID" value="GIE38828.1"/>
    <property type="molecule type" value="Genomic_DNA"/>
</dbReference>
<dbReference type="Gene3D" id="3.40.50.1240">
    <property type="entry name" value="Phosphoglycerate mutase-like"/>
    <property type="match status" value="1"/>
</dbReference>
<reference evidence="3 6" key="2">
    <citation type="submission" date="2021-01" db="EMBL/GenBank/DDBJ databases">
        <title>Whole genome shotgun sequence of Actinoplanes lobatus NBRC 12513.</title>
        <authorList>
            <person name="Komaki H."/>
            <person name="Tamura T."/>
        </authorList>
    </citation>
    <scope>NUCLEOTIDE SEQUENCE [LARGE SCALE GENOMIC DNA]</scope>
    <source>
        <strain evidence="3 6">NBRC 12513</strain>
    </source>
</reference>
<reference evidence="4 5" key="1">
    <citation type="submission" date="2020-08" db="EMBL/GenBank/DDBJ databases">
        <title>Sequencing the genomes of 1000 actinobacteria strains.</title>
        <authorList>
            <person name="Klenk H.-P."/>
        </authorList>
    </citation>
    <scope>NUCLEOTIDE SEQUENCE [LARGE SCALE GENOMIC DNA]</scope>
    <source>
        <strain evidence="4 5">DSM 43150</strain>
    </source>
</reference>
<dbReference type="PROSITE" id="PS51462">
    <property type="entry name" value="NUDIX"/>
    <property type="match status" value="1"/>
</dbReference>
<dbReference type="Gene3D" id="3.90.79.10">
    <property type="entry name" value="Nucleoside Triphosphate Pyrophosphohydrolase"/>
    <property type="match status" value="1"/>
</dbReference>
<dbReference type="AlphaFoldDB" id="A0A7W7ME06"/>
<dbReference type="Pfam" id="PF00300">
    <property type="entry name" value="His_Phos_1"/>
    <property type="match status" value="1"/>
</dbReference>
<dbReference type="EC" id="3.6.1.55" evidence="4"/>
<evidence type="ECO:0000313" key="6">
    <source>
        <dbReference type="Proteomes" id="UP000631312"/>
    </source>
</evidence>
<keyword evidence="6" id="KW-1185">Reference proteome</keyword>
<dbReference type="EMBL" id="JACHNC010000001">
    <property type="protein sequence ID" value="MBB4746762.1"/>
    <property type="molecule type" value="Genomic_DNA"/>
</dbReference>
<dbReference type="GO" id="GO:0006754">
    <property type="term" value="P:ATP biosynthetic process"/>
    <property type="evidence" value="ECO:0007669"/>
    <property type="project" value="TreeGrafter"/>
</dbReference>
<dbReference type="InterPro" id="IPR015797">
    <property type="entry name" value="NUDIX_hydrolase-like_dom_sf"/>
</dbReference>
<dbReference type="InterPro" id="IPR013078">
    <property type="entry name" value="His_Pase_superF_clade-1"/>
</dbReference>
<dbReference type="InterPro" id="IPR000086">
    <property type="entry name" value="NUDIX_hydrolase_dom"/>
</dbReference>
<gene>
    <name evidence="3" type="ORF">Alo02nite_17260</name>
    <name evidence="4" type="ORF">BJ964_000923</name>
</gene>
<name>A0A7W7ME06_9ACTN</name>
<keyword evidence="1 4" id="KW-0378">Hydrolase</keyword>
<dbReference type="GO" id="GO:0004081">
    <property type="term" value="F:bis(5'-nucleosyl)-tetraphosphatase (asymmetrical) activity"/>
    <property type="evidence" value="ECO:0007669"/>
    <property type="project" value="TreeGrafter"/>
</dbReference>
<dbReference type="Proteomes" id="UP000631312">
    <property type="component" value="Unassembled WGS sequence"/>
</dbReference>
<dbReference type="CDD" id="cd03673">
    <property type="entry name" value="NUDIX_Ap6A_hydrolase"/>
    <property type="match status" value="1"/>
</dbReference>
<dbReference type="GO" id="GO:0006167">
    <property type="term" value="P:AMP biosynthetic process"/>
    <property type="evidence" value="ECO:0007669"/>
    <property type="project" value="TreeGrafter"/>
</dbReference>
<dbReference type="GO" id="GO:0035539">
    <property type="term" value="F:8-oxo-7,8-dihydrodeoxyguanosine triphosphate pyrophosphatase activity"/>
    <property type="evidence" value="ECO:0007669"/>
    <property type="project" value="UniProtKB-EC"/>
</dbReference>
<evidence type="ECO:0000313" key="4">
    <source>
        <dbReference type="EMBL" id="MBB4746762.1"/>
    </source>
</evidence>
<dbReference type="RefSeq" id="WP_188119511.1">
    <property type="nucleotide sequence ID" value="NZ_BOMP01000026.1"/>
</dbReference>
<dbReference type="SUPFAM" id="SSF55811">
    <property type="entry name" value="Nudix"/>
    <property type="match status" value="1"/>
</dbReference>
<dbReference type="InterPro" id="IPR051325">
    <property type="entry name" value="Nudix_hydrolase_domain"/>
</dbReference>
<dbReference type="InterPro" id="IPR020084">
    <property type="entry name" value="NUDIX_hydrolase_CS"/>
</dbReference>